<gene>
    <name evidence="2" type="ORF">HMPREF9448_02857</name>
</gene>
<dbReference type="AlphaFoldDB" id="K0X3J4"/>
<dbReference type="HOGENOM" id="CLU_1821614_0_0_10"/>
<accession>K0X3J4</accession>
<sequence>MRGGKKIGVCAFACILTPSPFGHSPYIPCRNTGGEVEMYSSFAFAPILYRIPRHAAGYGRGRGGLPLSLPLPVLFNPPVTTCHLLYILLGKTPRNATGHGRGGGEYPTKLRRDKTVQSDTFNPLPLLIADEIGGVPEGRGG</sequence>
<evidence type="ECO:0000313" key="3">
    <source>
        <dbReference type="Proteomes" id="UP000006044"/>
    </source>
</evidence>
<dbReference type="Proteomes" id="UP000006044">
    <property type="component" value="Unassembled WGS sequence"/>
</dbReference>
<organism evidence="2 3">
    <name type="scientific">Barnesiella intestinihominis YIT 11860</name>
    <dbReference type="NCBI Taxonomy" id="742726"/>
    <lineage>
        <taxon>Bacteria</taxon>
        <taxon>Pseudomonadati</taxon>
        <taxon>Bacteroidota</taxon>
        <taxon>Bacteroidia</taxon>
        <taxon>Bacteroidales</taxon>
        <taxon>Barnesiellaceae</taxon>
        <taxon>Barnesiella</taxon>
    </lineage>
</organism>
<protein>
    <submittedName>
        <fullName evidence="2">Uncharacterized protein</fullName>
    </submittedName>
</protein>
<reference evidence="2 3" key="1">
    <citation type="submission" date="2012-08" db="EMBL/GenBank/DDBJ databases">
        <title>The Genome Sequence of Barnesiella intestinihominis YIT 11860.</title>
        <authorList>
            <consortium name="The Broad Institute Genome Sequencing Platform"/>
            <person name="Earl A."/>
            <person name="Ward D."/>
            <person name="Feldgarden M."/>
            <person name="Gevers D."/>
            <person name="Morotomi M."/>
            <person name="Walker B."/>
            <person name="Young S.K."/>
            <person name="Zeng Q."/>
            <person name="Gargeya S."/>
            <person name="Fitzgerald M."/>
            <person name="Haas B."/>
            <person name="Abouelleil A."/>
            <person name="Alvarado L."/>
            <person name="Arachchi H.M."/>
            <person name="Berlin A.M."/>
            <person name="Chapman S.B."/>
            <person name="Goldberg J."/>
            <person name="Griggs A."/>
            <person name="Gujja S."/>
            <person name="Hansen M."/>
            <person name="Howarth C."/>
            <person name="Imamovic A."/>
            <person name="Larimer J."/>
            <person name="McCowen C."/>
            <person name="Montmayeur A."/>
            <person name="Murphy C."/>
            <person name="Neiman D."/>
            <person name="Pearson M."/>
            <person name="Priest M."/>
            <person name="Roberts A."/>
            <person name="Saif S."/>
            <person name="Shea T."/>
            <person name="Sisk P."/>
            <person name="Sykes S."/>
            <person name="Wortman J."/>
            <person name="Nusbaum C."/>
            <person name="Birren B."/>
        </authorList>
    </citation>
    <scope>NUCLEOTIDE SEQUENCE [LARGE SCALE GENOMIC DNA]</scope>
    <source>
        <strain evidence="2 3">YIT 11860</strain>
    </source>
</reference>
<name>K0X3J4_9BACT</name>
<keyword evidence="3" id="KW-1185">Reference proteome</keyword>
<dbReference type="EMBL" id="ADLE01000018">
    <property type="protein sequence ID" value="EJZ62174.1"/>
    <property type="molecule type" value="Genomic_DNA"/>
</dbReference>
<evidence type="ECO:0000256" key="1">
    <source>
        <dbReference type="SAM" id="MobiDB-lite"/>
    </source>
</evidence>
<proteinExistence type="predicted"/>
<evidence type="ECO:0000313" key="2">
    <source>
        <dbReference type="EMBL" id="EJZ62174.1"/>
    </source>
</evidence>
<feature type="region of interest" description="Disordered" evidence="1">
    <location>
        <begin position="96"/>
        <end position="115"/>
    </location>
</feature>
<comment type="caution">
    <text evidence="2">The sequence shown here is derived from an EMBL/GenBank/DDBJ whole genome shotgun (WGS) entry which is preliminary data.</text>
</comment>